<keyword evidence="3" id="KW-1185">Reference proteome</keyword>
<evidence type="ECO:0000313" key="2">
    <source>
        <dbReference type="EMBL" id="ROS39363.1"/>
    </source>
</evidence>
<dbReference type="Gene3D" id="1.10.3300.10">
    <property type="entry name" value="Jann2411-like domain"/>
    <property type="match status" value="1"/>
</dbReference>
<organism evidence="2 3">
    <name type="scientific">Amycolatopsis thermoflava</name>
    <dbReference type="NCBI Taxonomy" id="84480"/>
    <lineage>
        <taxon>Bacteria</taxon>
        <taxon>Bacillati</taxon>
        <taxon>Actinomycetota</taxon>
        <taxon>Actinomycetes</taxon>
        <taxon>Pseudonocardiales</taxon>
        <taxon>Pseudonocardiaceae</taxon>
        <taxon>Amycolatopsis</taxon>
        <taxon>Amycolatopsis methanolica group</taxon>
    </lineage>
</organism>
<feature type="domain" description="Zinc finger CGNR" evidence="1">
    <location>
        <begin position="132"/>
        <end position="175"/>
    </location>
</feature>
<dbReference type="AlphaFoldDB" id="A0A3N2GS51"/>
<gene>
    <name evidence="2" type="ORF">EDD35_1665</name>
</gene>
<evidence type="ECO:0000313" key="3">
    <source>
        <dbReference type="Proteomes" id="UP000274843"/>
    </source>
</evidence>
<dbReference type="Proteomes" id="UP000274843">
    <property type="component" value="Unassembled WGS sequence"/>
</dbReference>
<sequence>MSDPRPLTGEPLCLDLLNTYWIGENGPEDLLDSTDGVSVWLHSAGLADRAVANEATRDALRETREVLRALVDGEAGRDAARELNRILERGALRYRLGAAGPETCGTTDDPAWLPAWLAATDYLGLVDGKPERIKRCAAHPKCVLHFYDTTKNGTRRWCSMAGCGNRAKAARHYERERAGSG</sequence>
<dbReference type="Pfam" id="PF07336">
    <property type="entry name" value="ABATE"/>
    <property type="match status" value="1"/>
</dbReference>
<evidence type="ECO:0000259" key="1">
    <source>
        <dbReference type="Pfam" id="PF11706"/>
    </source>
</evidence>
<dbReference type="SUPFAM" id="SSF160904">
    <property type="entry name" value="Jann2411-like"/>
    <property type="match status" value="1"/>
</dbReference>
<dbReference type="InterPro" id="IPR021005">
    <property type="entry name" value="Znf_CGNR"/>
</dbReference>
<proteinExistence type="predicted"/>
<accession>A0A3N2GS51</accession>
<comment type="caution">
    <text evidence="2">The sequence shown here is derived from an EMBL/GenBank/DDBJ whole genome shotgun (WGS) entry which is preliminary data.</text>
</comment>
<dbReference type="PANTHER" id="PTHR35525">
    <property type="entry name" value="BLL6575 PROTEIN"/>
    <property type="match status" value="1"/>
</dbReference>
<reference evidence="2 3" key="1">
    <citation type="submission" date="2018-11" db="EMBL/GenBank/DDBJ databases">
        <title>Sequencing the genomes of 1000 actinobacteria strains.</title>
        <authorList>
            <person name="Klenk H.-P."/>
        </authorList>
    </citation>
    <scope>NUCLEOTIDE SEQUENCE [LARGE SCALE GENOMIC DNA]</scope>
    <source>
        <strain evidence="2 3">DSM 44348</strain>
    </source>
</reference>
<dbReference type="InterPro" id="IPR010852">
    <property type="entry name" value="ABATE"/>
</dbReference>
<dbReference type="Pfam" id="PF11706">
    <property type="entry name" value="zf-CGNR"/>
    <property type="match status" value="1"/>
</dbReference>
<name>A0A3N2GS51_9PSEU</name>
<dbReference type="EMBL" id="RKHY01000001">
    <property type="protein sequence ID" value="ROS39363.1"/>
    <property type="molecule type" value="Genomic_DNA"/>
</dbReference>
<dbReference type="PANTHER" id="PTHR35525:SF3">
    <property type="entry name" value="BLL6575 PROTEIN"/>
    <property type="match status" value="1"/>
</dbReference>
<dbReference type="InterPro" id="IPR023286">
    <property type="entry name" value="ABATE_dom_sf"/>
</dbReference>
<dbReference type="RefSeq" id="WP_123683408.1">
    <property type="nucleotide sequence ID" value="NZ_RKHY01000001.1"/>
</dbReference>
<protein>
    <submittedName>
        <fullName evidence="2">Putative RNA-binding Zn ribbon-like protein</fullName>
    </submittedName>
</protein>
<dbReference type="GeneID" id="301843096"/>